<dbReference type="PRINTS" id="PR00398">
    <property type="entry name" value="STRDHORMONER"/>
</dbReference>
<evidence type="ECO:0000256" key="1">
    <source>
        <dbReference type="ARBA" id="ARBA00004123"/>
    </source>
</evidence>
<reference evidence="15" key="3">
    <citation type="submission" date="2022-06" db="UniProtKB">
        <authorList>
            <consortium name="EnsemblMetazoa"/>
        </authorList>
    </citation>
    <scope>IDENTIFICATION</scope>
</reference>
<evidence type="ECO:0000259" key="13">
    <source>
        <dbReference type="PROSITE" id="PS51843"/>
    </source>
</evidence>
<evidence type="ECO:0000256" key="3">
    <source>
        <dbReference type="ARBA" id="ARBA00022771"/>
    </source>
</evidence>
<keyword evidence="9 10" id="KW-0539">Nucleus</keyword>
<gene>
    <name evidence="14" type="ORF">SSS_4940</name>
</gene>
<proteinExistence type="inferred from homology"/>
<organism evidence="14">
    <name type="scientific">Sarcoptes scabiei</name>
    <name type="common">Itch mite</name>
    <name type="synonym">Acarus scabiei</name>
    <dbReference type="NCBI Taxonomy" id="52283"/>
    <lineage>
        <taxon>Eukaryota</taxon>
        <taxon>Metazoa</taxon>
        <taxon>Ecdysozoa</taxon>
        <taxon>Arthropoda</taxon>
        <taxon>Chelicerata</taxon>
        <taxon>Arachnida</taxon>
        <taxon>Acari</taxon>
        <taxon>Acariformes</taxon>
        <taxon>Sarcoptiformes</taxon>
        <taxon>Astigmata</taxon>
        <taxon>Psoroptidia</taxon>
        <taxon>Sarcoptoidea</taxon>
        <taxon>Sarcoptidae</taxon>
        <taxon>Sarcoptinae</taxon>
        <taxon>Sarcoptes</taxon>
    </lineage>
</organism>
<dbReference type="CDD" id="cd06970">
    <property type="entry name" value="NR_DBD_PNR"/>
    <property type="match status" value="1"/>
</dbReference>
<dbReference type="PROSITE" id="PS00031">
    <property type="entry name" value="NUCLEAR_REC_DBD_1"/>
    <property type="match status" value="1"/>
</dbReference>
<keyword evidence="6 10" id="KW-0238">DNA-binding</keyword>
<dbReference type="PROSITE" id="PS51030">
    <property type="entry name" value="NUCLEAR_REC_DBD_2"/>
    <property type="match status" value="1"/>
</dbReference>
<feature type="region of interest" description="Disordered" evidence="11">
    <location>
        <begin position="231"/>
        <end position="260"/>
    </location>
</feature>
<dbReference type="FunFam" id="3.30.50.10:FF:000028">
    <property type="entry name" value="Nuclear receptor subfamily 2, group E, member 3"/>
    <property type="match status" value="1"/>
</dbReference>
<dbReference type="SUPFAM" id="SSF48508">
    <property type="entry name" value="Nuclear receptor ligand-binding domain"/>
    <property type="match status" value="1"/>
</dbReference>
<sequence>MDHTSVEENSIEIDDQDYSFSSGSSEKNIVNENGPRIDRENVLKTIVNDEKPSEFRIDPNSTSSIDASKSFGTKKFSMSSMLMSNNSASNGSDSIQHKSRPELLTSPFSISDCTSDFLLNYQQLAVNKNSLNPFFSTKSTLFTDTSLSPMNSTLSANFFKPSAINYMQKNLFHSVASGVNQMHSIDFTLPIAANLIPANIPENFTKNANNWLDQSLNGIFTSGRQSNSNAINVSDESEKLKNNSEQTFSNKKHHTTSNEEVESVANESISCKKSSTSTNLLCVVCGDLSSGKHYGILACNGCSGFFKRSVRRKLIYRCQAGTGSCIIDKQHRNQCQACRLKKCIAMGMNKDAVQNERQPRNTATIRPEVLMSDLDSERLLREGVAATVAAVIGLNNRNNSRQITATNKSINYSNTGRSTKNKKMNDSKFEKSKDCLDLPFQVGNSSDLNYTSSINEFEKIAGKNSSNPVILVNIDSFYEISIGLLYTGIKWLKNLPTFASLSIRDQIVLLEESWADIFILNAIQWSLTSEKCYIFSVNNVPNGCQYANEIQALEDLFERFKSMAIESAEFAFLKALSIFKPEARGLKDVHKIEQIQDQIQTMLMKQVKNDNPIRFGKLLLLLISLKIIPNQKIARIYFKKIIENTSIEKLICEMFK</sequence>
<evidence type="ECO:0000256" key="4">
    <source>
        <dbReference type="ARBA" id="ARBA00022833"/>
    </source>
</evidence>
<dbReference type="Proteomes" id="UP000070412">
    <property type="component" value="Unassembled WGS sequence"/>
</dbReference>
<dbReference type="InterPro" id="IPR050274">
    <property type="entry name" value="Nuclear_hormone_rcpt_NR2"/>
</dbReference>
<evidence type="ECO:0000256" key="5">
    <source>
        <dbReference type="ARBA" id="ARBA00023015"/>
    </source>
</evidence>
<dbReference type="OMA" id="EGMNPAF"/>
<evidence type="ECO:0000256" key="6">
    <source>
        <dbReference type="ARBA" id="ARBA00023125"/>
    </source>
</evidence>
<dbReference type="InterPro" id="IPR001723">
    <property type="entry name" value="Nuclear_hrmn_rcpt"/>
</dbReference>
<keyword evidence="2 10" id="KW-0479">Metal-binding</keyword>
<feature type="domain" description="NR LBD" evidence="13">
    <location>
        <begin position="424"/>
        <end position="656"/>
    </location>
</feature>
<evidence type="ECO:0000256" key="11">
    <source>
        <dbReference type="SAM" id="MobiDB-lite"/>
    </source>
</evidence>
<keyword evidence="16" id="KW-1185">Reference proteome</keyword>
<keyword evidence="7 10" id="KW-0804">Transcription</keyword>
<dbReference type="PRINTS" id="PR00047">
    <property type="entry name" value="STROIDFINGER"/>
</dbReference>
<dbReference type="Gene3D" id="3.30.50.10">
    <property type="entry name" value="Erythroid Transcription Factor GATA-1, subunit A"/>
    <property type="match status" value="1"/>
</dbReference>
<keyword evidence="4 10" id="KW-0862">Zinc</keyword>
<dbReference type="InterPro" id="IPR035500">
    <property type="entry name" value="NHR-like_dom_sf"/>
</dbReference>
<evidence type="ECO:0000256" key="8">
    <source>
        <dbReference type="ARBA" id="ARBA00023170"/>
    </source>
</evidence>
<feature type="domain" description="Nuclear receptor" evidence="12">
    <location>
        <begin position="279"/>
        <end position="355"/>
    </location>
</feature>
<dbReference type="Pfam" id="PF00105">
    <property type="entry name" value="zf-C4"/>
    <property type="match status" value="1"/>
</dbReference>
<dbReference type="PANTHER" id="PTHR24083">
    <property type="entry name" value="NUCLEAR HORMONE RECEPTOR"/>
    <property type="match status" value="1"/>
</dbReference>
<comment type="similarity">
    <text evidence="10">Belongs to the nuclear hormone receptor family.</text>
</comment>
<dbReference type="PROSITE" id="PS51843">
    <property type="entry name" value="NR_LBD"/>
    <property type="match status" value="1"/>
</dbReference>
<accession>A0A834REI2</accession>
<dbReference type="EnsemblMetazoa" id="SSS_4940s_mrna">
    <property type="protein sequence ID" value="KAF7495101.1"/>
    <property type="gene ID" value="SSS_4940"/>
</dbReference>
<dbReference type="SMART" id="SM00399">
    <property type="entry name" value="ZnF_C4"/>
    <property type="match status" value="1"/>
</dbReference>
<dbReference type="SMART" id="SM00430">
    <property type="entry name" value="HOLI"/>
    <property type="match status" value="1"/>
</dbReference>
<dbReference type="InterPro" id="IPR001628">
    <property type="entry name" value="Znf_hrmn_rcpt"/>
</dbReference>
<evidence type="ECO:0000256" key="9">
    <source>
        <dbReference type="ARBA" id="ARBA00023242"/>
    </source>
</evidence>
<dbReference type="GO" id="GO:0005634">
    <property type="term" value="C:nucleus"/>
    <property type="evidence" value="ECO:0007669"/>
    <property type="project" value="UniProtKB-SubCell"/>
</dbReference>
<feature type="compositionally biased region" description="Polar residues" evidence="11">
    <location>
        <begin position="18"/>
        <end position="31"/>
    </location>
</feature>
<reference evidence="16" key="1">
    <citation type="journal article" date="2020" name="PLoS Negl. Trop. Dis.">
        <title>High-quality nuclear genome for Sarcoptes scabiei-A critical resource for a neglected parasite.</title>
        <authorList>
            <person name="Korhonen P.K."/>
            <person name="Gasser R.B."/>
            <person name="Ma G."/>
            <person name="Wang T."/>
            <person name="Stroehlein A.J."/>
            <person name="Young N.D."/>
            <person name="Ang C.S."/>
            <person name="Fernando D.D."/>
            <person name="Lu H.C."/>
            <person name="Taylor S."/>
            <person name="Reynolds S.L."/>
            <person name="Mofiz E."/>
            <person name="Najaraj S.H."/>
            <person name="Gowda H."/>
            <person name="Madugundu A."/>
            <person name="Renuse S."/>
            <person name="Holt D."/>
            <person name="Pandey A."/>
            <person name="Papenfuss A.T."/>
            <person name="Fischer K."/>
        </authorList>
    </citation>
    <scope>NUCLEOTIDE SEQUENCE [LARGE SCALE GENOMIC DNA]</scope>
</reference>
<dbReference type="GO" id="GO:0008270">
    <property type="term" value="F:zinc ion binding"/>
    <property type="evidence" value="ECO:0007669"/>
    <property type="project" value="UniProtKB-KW"/>
</dbReference>
<dbReference type="InterPro" id="IPR013088">
    <property type="entry name" value="Znf_NHR/GATA"/>
</dbReference>
<reference evidence="14" key="2">
    <citation type="submission" date="2020-01" db="EMBL/GenBank/DDBJ databases">
        <authorList>
            <person name="Korhonen P.K.K."/>
            <person name="Guangxu M.G."/>
            <person name="Wang T.W."/>
            <person name="Stroehlein A.J.S."/>
            <person name="Young N.D."/>
            <person name="Ang C.-S.A."/>
            <person name="Fernando D.W.F."/>
            <person name="Lu H.L."/>
            <person name="Taylor S.T."/>
            <person name="Ehtesham M.E.M."/>
            <person name="Najaraj S.H.N."/>
            <person name="Harsha G.H.G."/>
            <person name="Madugundu A.M."/>
            <person name="Renuse S.R."/>
            <person name="Holt D.H."/>
            <person name="Pandey A.P."/>
            <person name="Papenfuss A.P."/>
            <person name="Gasser R.B.G."/>
            <person name="Fischer K.F."/>
        </authorList>
    </citation>
    <scope>NUCLEOTIDE SEQUENCE</scope>
    <source>
        <strain evidence="14">SSS_KF_BRIS2020</strain>
    </source>
</reference>
<keyword evidence="3 10" id="KW-0863">Zinc-finger</keyword>
<dbReference type="Pfam" id="PF00104">
    <property type="entry name" value="Hormone_recep"/>
    <property type="match status" value="1"/>
</dbReference>
<keyword evidence="8 10" id="KW-0675">Receptor</keyword>
<evidence type="ECO:0000313" key="15">
    <source>
        <dbReference type="EnsemblMetazoa" id="KAF7495101.1"/>
    </source>
</evidence>
<dbReference type="AlphaFoldDB" id="A0A834REI2"/>
<dbReference type="GO" id="GO:0043565">
    <property type="term" value="F:sequence-specific DNA binding"/>
    <property type="evidence" value="ECO:0007669"/>
    <property type="project" value="InterPro"/>
</dbReference>
<dbReference type="EMBL" id="WVUK01000050">
    <property type="protein sequence ID" value="KAF7495101.1"/>
    <property type="molecule type" value="Genomic_DNA"/>
</dbReference>
<evidence type="ECO:0000313" key="14">
    <source>
        <dbReference type="EMBL" id="KAF7495101.1"/>
    </source>
</evidence>
<evidence type="ECO:0000256" key="2">
    <source>
        <dbReference type="ARBA" id="ARBA00022723"/>
    </source>
</evidence>
<feature type="region of interest" description="Disordered" evidence="11">
    <location>
        <begin position="1"/>
        <end position="36"/>
    </location>
</feature>
<evidence type="ECO:0000256" key="7">
    <source>
        <dbReference type="ARBA" id="ARBA00023163"/>
    </source>
</evidence>
<dbReference type="GO" id="GO:0045944">
    <property type="term" value="P:positive regulation of transcription by RNA polymerase II"/>
    <property type="evidence" value="ECO:0007669"/>
    <property type="project" value="UniProtKB-ARBA"/>
</dbReference>
<name>A0A834REI2_SARSC</name>
<dbReference type="Gene3D" id="1.10.565.10">
    <property type="entry name" value="Retinoid X Receptor"/>
    <property type="match status" value="1"/>
</dbReference>
<evidence type="ECO:0000313" key="16">
    <source>
        <dbReference type="Proteomes" id="UP000070412"/>
    </source>
</evidence>
<evidence type="ECO:0000259" key="12">
    <source>
        <dbReference type="PROSITE" id="PS51030"/>
    </source>
</evidence>
<protein>
    <submittedName>
        <fullName evidence="14">Photoreceptor-specific nuclear receptor</fullName>
    </submittedName>
</protein>
<dbReference type="SUPFAM" id="SSF57716">
    <property type="entry name" value="Glucocorticoid receptor-like (DNA-binding domain)"/>
    <property type="match status" value="1"/>
</dbReference>
<dbReference type="GO" id="GO:0003700">
    <property type="term" value="F:DNA-binding transcription factor activity"/>
    <property type="evidence" value="ECO:0007669"/>
    <property type="project" value="InterPro"/>
</dbReference>
<comment type="subcellular location">
    <subcellularLocation>
        <location evidence="1 10">Nucleus</location>
    </subcellularLocation>
</comment>
<dbReference type="OrthoDB" id="5774777at2759"/>
<dbReference type="InterPro" id="IPR000536">
    <property type="entry name" value="Nucl_hrmn_rcpt_lig-bd"/>
</dbReference>
<evidence type="ECO:0000256" key="10">
    <source>
        <dbReference type="RuleBase" id="RU004334"/>
    </source>
</evidence>
<keyword evidence="5 10" id="KW-0805">Transcription regulation</keyword>